<dbReference type="CDD" id="cd00200">
    <property type="entry name" value="WD40"/>
    <property type="match status" value="1"/>
</dbReference>
<reference evidence="5" key="1">
    <citation type="submission" date="2022-07" db="EMBL/GenBank/DDBJ databases">
        <title>Genome Sequence of Xylaria arbuscula.</title>
        <authorList>
            <person name="Buettner E."/>
        </authorList>
    </citation>
    <scope>NUCLEOTIDE SEQUENCE</scope>
    <source>
        <strain evidence="5">VT107</strain>
    </source>
</reference>
<gene>
    <name evidence="5" type="ORF">NPX13_g5943</name>
</gene>
<dbReference type="PROSITE" id="PS50082">
    <property type="entry name" value="WD_REPEATS_2"/>
    <property type="match status" value="5"/>
</dbReference>
<dbReference type="SUPFAM" id="SSF81383">
    <property type="entry name" value="F-box domain"/>
    <property type="match status" value="1"/>
</dbReference>
<dbReference type="InterPro" id="IPR001680">
    <property type="entry name" value="WD40_rpt"/>
</dbReference>
<dbReference type="VEuPathDB" id="FungiDB:F4678DRAFT_79399"/>
<dbReference type="PANTHER" id="PTHR22847">
    <property type="entry name" value="WD40 REPEAT PROTEIN"/>
    <property type="match status" value="1"/>
</dbReference>
<sequence length="689" mass="76349">MGPATAEGPLPTLPISGMYPGSSSSGASSYSHEPGMKLHNGDSATLRPSTANPTRGGRRASTYLPWRPQQKDIFLGDSDLSQGFSELAIEEEKHEEENGGSRHSTSLKRRFRRASLTLMRGMVGRDRRRSETAVDYHDGCLTTAHSAWSRLRQATTFRHPKTSHGERAVLETIYSPLESNFPAHPIPGHRFAPPIIPHHTGAAAKAAAAMQNEYLAFTRHHYFATDEFNDRESGIGIAVTTSEGYGDAVLSEDSAVVRVDFIRELPQELSVHILSYLDATQLGVASRSFLREKTNTYATSLPIQPGVGAGVPSLRPGNDWQKIYQAREELDRQWKFGTQARAVYLNGHLDSIYCLQFDENKIITGSRDKTIRIWDMRTLQCRLVIGPPEVVNETSILFDPNGKPIHYASSIDNHRSNPSVPVTVSFPVHHKASILCLQYDDEILVTGSSDSTCIVYSVKSGYRPVRRLQCHTAAVLDLAFDDKHIVTCSKDITICVWDRETGALIKQLRGHTGPVNSVQLRGNTIVSCSGDFSVRLWNIDSAKTIREFAGHTKGLACSQFSEDGRFIASAGSDKVIRIWDANTGECLREIPAHDSLVRSLHLDSISGRLISGSYDTDIKVFDMETGEQLLNFPRWHASWVLSAKCDYRRIISTGQDPKILIMDFGADIPDIHLLESARKYEVACDAGFI</sequence>
<feature type="repeat" description="WD" evidence="3">
    <location>
        <begin position="345"/>
        <end position="384"/>
    </location>
</feature>
<feature type="compositionally biased region" description="Low complexity" evidence="4">
    <location>
        <begin position="16"/>
        <end position="31"/>
    </location>
</feature>
<dbReference type="InterPro" id="IPR036047">
    <property type="entry name" value="F-box-like_dom_sf"/>
</dbReference>
<feature type="repeat" description="WD" evidence="3">
    <location>
        <begin position="590"/>
        <end position="631"/>
    </location>
</feature>
<evidence type="ECO:0000256" key="1">
    <source>
        <dbReference type="ARBA" id="ARBA00022574"/>
    </source>
</evidence>
<evidence type="ECO:0000313" key="5">
    <source>
        <dbReference type="EMBL" id="KAJ3569841.1"/>
    </source>
</evidence>
<dbReference type="PANTHER" id="PTHR22847:SF745">
    <property type="entry name" value="F-BOX_WD REPEAT-CONTAINING PROTEIN 7"/>
    <property type="match status" value="1"/>
</dbReference>
<dbReference type="Gene3D" id="1.20.1280.50">
    <property type="match status" value="1"/>
</dbReference>
<dbReference type="SMART" id="SM00320">
    <property type="entry name" value="WD40"/>
    <property type="match status" value="7"/>
</dbReference>
<dbReference type="InterPro" id="IPR036322">
    <property type="entry name" value="WD40_repeat_dom_sf"/>
</dbReference>
<dbReference type="Gene3D" id="2.130.10.10">
    <property type="entry name" value="YVTN repeat-like/Quinoprotein amine dehydrogenase"/>
    <property type="match status" value="2"/>
</dbReference>
<dbReference type="EMBL" id="JANPWZ010000993">
    <property type="protein sequence ID" value="KAJ3569841.1"/>
    <property type="molecule type" value="Genomic_DNA"/>
</dbReference>
<organism evidence="5 6">
    <name type="scientific">Xylaria arbuscula</name>
    <dbReference type="NCBI Taxonomy" id="114810"/>
    <lineage>
        <taxon>Eukaryota</taxon>
        <taxon>Fungi</taxon>
        <taxon>Dikarya</taxon>
        <taxon>Ascomycota</taxon>
        <taxon>Pezizomycotina</taxon>
        <taxon>Sordariomycetes</taxon>
        <taxon>Xylariomycetidae</taxon>
        <taxon>Xylariales</taxon>
        <taxon>Xylariaceae</taxon>
        <taxon>Xylaria</taxon>
    </lineage>
</organism>
<accession>A0A9W8NDG4</accession>
<dbReference type="InterPro" id="IPR019775">
    <property type="entry name" value="WD40_repeat_CS"/>
</dbReference>
<dbReference type="PROSITE" id="PS50294">
    <property type="entry name" value="WD_REPEATS_REGION"/>
    <property type="match status" value="3"/>
</dbReference>
<evidence type="ECO:0000256" key="2">
    <source>
        <dbReference type="ARBA" id="ARBA00022737"/>
    </source>
</evidence>
<name>A0A9W8NDG4_9PEZI</name>
<evidence type="ECO:0000256" key="4">
    <source>
        <dbReference type="SAM" id="MobiDB-lite"/>
    </source>
</evidence>
<evidence type="ECO:0008006" key="7">
    <source>
        <dbReference type="Google" id="ProtNLM"/>
    </source>
</evidence>
<comment type="caution">
    <text evidence="5">The sequence shown here is derived from an EMBL/GenBank/DDBJ whole genome shotgun (WGS) entry which is preliminary data.</text>
</comment>
<dbReference type="SUPFAM" id="SSF50978">
    <property type="entry name" value="WD40 repeat-like"/>
    <property type="match status" value="2"/>
</dbReference>
<keyword evidence="1 3" id="KW-0853">WD repeat</keyword>
<dbReference type="Proteomes" id="UP001148614">
    <property type="component" value="Unassembled WGS sequence"/>
</dbReference>
<feature type="repeat" description="WD" evidence="3">
    <location>
        <begin position="548"/>
        <end position="589"/>
    </location>
</feature>
<feature type="region of interest" description="Disordered" evidence="4">
    <location>
        <begin position="1"/>
        <end position="68"/>
    </location>
</feature>
<dbReference type="AlphaFoldDB" id="A0A9W8NDG4"/>
<dbReference type="PRINTS" id="PR00320">
    <property type="entry name" value="GPROTEINBRPT"/>
</dbReference>
<dbReference type="Pfam" id="PF00400">
    <property type="entry name" value="WD40"/>
    <property type="match status" value="6"/>
</dbReference>
<keyword evidence="2" id="KW-0677">Repeat</keyword>
<feature type="repeat" description="WD" evidence="3">
    <location>
        <begin position="508"/>
        <end position="547"/>
    </location>
</feature>
<dbReference type="PROSITE" id="PS00678">
    <property type="entry name" value="WD_REPEATS_1"/>
    <property type="match status" value="3"/>
</dbReference>
<protein>
    <recommendedName>
        <fullName evidence="7">F-box domain-containing protein</fullName>
    </recommendedName>
</protein>
<evidence type="ECO:0000313" key="6">
    <source>
        <dbReference type="Proteomes" id="UP001148614"/>
    </source>
</evidence>
<dbReference type="InterPro" id="IPR015943">
    <property type="entry name" value="WD40/YVTN_repeat-like_dom_sf"/>
</dbReference>
<keyword evidence="6" id="KW-1185">Reference proteome</keyword>
<proteinExistence type="predicted"/>
<evidence type="ECO:0000256" key="3">
    <source>
        <dbReference type="PROSITE-ProRule" id="PRU00221"/>
    </source>
</evidence>
<dbReference type="GO" id="GO:1990234">
    <property type="term" value="C:transferase complex"/>
    <property type="evidence" value="ECO:0007669"/>
    <property type="project" value="UniProtKB-ARBA"/>
</dbReference>
<dbReference type="InterPro" id="IPR020472">
    <property type="entry name" value="WD40_PAC1"/>
</dbReference>
<feature type="compositionally biased region" description="Polar residues" evidence="4">
    <location>
        <begin position="42"/>
        <end position="53"/>
    </location>
</feature>
<feature type="repeat" description="WD" evidence="3">
    <location>
        <begin position="468"/>
        <end position="507"/>
    </location>
</feature>